<evidence type="ECO:0008006" key="3">
    <source>
        <dbReference type="Google" id="ProtNLM"/>
    </source>
</evidence>
<name>A0A176X3K6_AGRTU</name>
<reference evidence="1 2" key="1">
    <citation type="submission" date="2016-05" db="EMBL/GenBank/DDBJ databases">
        <authorList>
            <person name="Lavstsen T."/>
            <person name="Jespersen J.S."/>
        </authorList>
    </citation>
    <scope>NUCLEOTIDE SEQUENCE [LARGE SCALE GENOMIC DNA]</scope>
    <source>
        <strain evidence="1 2">KCJ1736</strain>
    </source>
</reference>
<evidence type="ECO:0000313" key="2">
    <source>
        <dbReference type="Proteomes" id="UP000077098"/>
    </source>
</evidence>
<comment type="caution">
    <text evidence="1">The sequence shown here is derived from an EMBL/GenBank/DDBJ whole genome shotgun (WGS) entry which is preliminary data.</text>
</comment>
<gene>
    <name evidence="1" type="ORF">A7J57_10395</name>
</gene>
<dbReference type="Proteomes" id="UP000077098">
    <property type="component" value="Unassembled WGS sequence"/>
</dbReference>
<evidence type="ECO:0000313" key="1">
    <source>
        <dbReference type="EMBL" id="OAE40662.1"/>
    </source>
</evidence>
<dbReference type="InterPro" id="IPR011738">
    <property type="entry name" value="Phage_CHP"/>
</dbReference>
<dbReference type="RefSeq" id="WP_063950410.1">
    <property type="nucleotide sequence ID" value="NZ_LXPS01000036.1"/>
</dbReference>
<accession>A0A176X3K6</accession>
<organism evidence="1 2">
    <name type="scientific">Agrobacterium tumefaciens</name>
    <dbReference type="NCBI Taxonomy" id="358"/>
    <lineage>
        <taxon>Bacteria</taxon>
        <taxon>Pseudomonadati</taxon>
        <taxon>Pseudomonadota</taxon>
        <taxon>Alphaproteobacteria</taxon>
        <taxon>Hyphomicrobiales</taxon>
        <taxon>Rhizobiaceae</taxon>
        <taxon>Rhizobium/Agrobacterium group</taxon>
        <taxon>Agrobacterium</taxon>
        <taxon>Agrobacterium tumefaciens complex</taxon>
    </lineage>
</organism>
<dbReference type="Pfam" id="PF05135">
    <property type="entry name" value="Phage_connect_1"/>
    <property type="match status" value="1"/>
</dbReference>
<dbReference type="NCBIfam" id="TIGR01560">
    <property type="entry name" value="put_DNA_pack"/>
    <property type="match status" value="1"/>
</dbReference>
<dbReference type="EMBL" id="LXPS01000036">
    <property type="protein sequence ID" value="OAE40662.1"/>
    <property type="molecule type" value="Genomic_DNA"/>
</dbReference>
<dbReference type="NCBIfam" id="TIGR02215">
    <property type="entry name" value="phage_chp_gp8"/>
    <property type="match status" value="1"/>
</dbReference>
<protein>
    <recommendedName>
        <fullName evidence="3">Phage gp6-like head-tail connector protein</fullName>
    </recommendedName>
</protein>
<dbReference type="InterPro" id="IPR021146">
    <property type="entry name" value="Phage_gp6-like_head-tail"/>
</dbReference>
<dbReference type="CDD" id="cd08054">
    <property type="entry name" value="gp6"/>
    <property type="match status" value="1"/>
</dbReference>
<dbReference type="InterPro" id="IPR006450">
    <property type="entry name" value="Phage_HK97_gp6-like"/>
</dbReference>
<dbReference type="Gene3D" id="1.10.3230.30">
    <property type="entry name" value="Phage gp6-like head-tail connector protein"/>
    <property type="match status" value="1"/>
</dbReference>
<dbReference type="AlphaFoldDB" id="A0A176X3K6"/>
<proteinExistence type="predicted"/>
<sequence>MHRPVRVTAPEALPVSLEEVKKALRVDSADDDEMLTSLIQSAVDHYEGWTGVLGICLVEQTWRQSYDRYDQCLRLPLGPVIAVDGVKTRDSAGTETQIPTTEYAVETDAAGRSYVRFVDGFTMPGDTALRSAISVDYRAGWPIVDDKPTVPADILTAIIARVQIGYEQTATDAGQTIANMERALIAKWRRPLL</sequence>